<dbReference type="Proteomes" id="UP000321793">
    <property type="component" value="Unassembled WGS sequence"/>
</dbReference>
<protein>
    <recommendedName>
        <fullName evidence="4">Pilus assembly protein</fullName>
    </recommendedName>
</protein>
<organism evidence="2 3">
    <name type="scientific">Knoellia locipacati</name>
    <dbReference type="NCBI Taxonomy" id="882824"/>
    <lineage>
        <taxon>Bacteria</taxon>
        <taxon>Bacillati</taxon>
        <taxon>Actinomycetota</taxon>
        <taxon>Actinomycetes</taxon>
        <taxon>Micrococcales</taxon>
        <taxon>Intrasporangiaceae</taxon>
        <taxon>Knoellia</taxon>
    </lineage>
</organism>
<evidence type="ECO:0000256" key="1">
    <source>
        <dbReference type="SAM" id="Phobius"/>
    </source>
</evidence>
<keyword evidence="1" id="KW-0472">Membrane</keyword>
<dbReference type="AlphaFoldDB" id="A0A512SWD3"/>
<feature type="transmembrane region" description="Helical" evidence="1">
    <location>
        <begin position="21"/>
        <end position="45"/>
    </location>
</feature>
<dbReference type="EMBL" id="BKBA01000003">
    <property type="protein sequence ID" value="GEQ12258.1"/>
    <property type="molecule type" value="Genomic_DNA"/>
</dbReference>
<comment type="caution">
    <text evidence="2">The sequence shown here is derived from an EMBL/GenBank/DDBJ whole genome shotgun (WGS) entry which is preliminary data.</text>
</comment>
<keyword evidence="3" id="KW-1185">Reference proteome</keyword>
<name>A0A512SWD3_9MICO</name>
<keyword evidence="1" id="KW-0812">Transmembrane</keyword>
<evidence type="ECO:0000313" key="3">
    <source>
        <dbReference type="Proteomes" id="UP000321793"/>
    </source>
</evidence>
<evidence type="ECO:0000313" key="2">
    <source>
        <dbReference type="EMBL" id="GEQ12258.1"/>
    </source>
</evidence>
<keyword evidence="1" id="KW-1133">Transmembrane helix</keyword>
<sequence>MSMRIAQLRRRLASEAGATMVEYGLMVALVAVVVAVAVTTLGGAISSMFTSVATTI</sequence>
<dbReference type="Pfam" id="PF04964">
    <property type="entry name" value="Flp_Fap"/>
    <property type="match status" value="1"/>
</dbReference>
<gene>
    <name evidence="2" type="ORF">KLO01_03050</name>
</gene>
<accession>A0A512SWD3</accession>
<reference evidence="2 3" key="1">
    <citation type="submission" date="2019-07" db="EMBL/GenBank/DDBJ databases">
        <title>Whole genome shotgun sequence of Knoellia locipacati NBRC 109775.</title>
        <authorList>
            <person name="Hosoyama A."/>
            <person name="Uohara A."/>
            <person name="Ohji S."/>
            <person name="Ichikawa N."/>
        </authorList>
    </citation>
    <scope>NUCLEOTIDE SEQUENCE [LARGE SCALE GENOMIC DNA]</scope>
    <source>
        <strain evidence="2 3">NBRC 109775</strain>
    </source>
</reference>
<dbReference type="InterPro" id="IPR007047">
    <property type="entry name" value="Flp_Fap"/>
</dbReference>
<evidence type="ECO:0008006" key="4">
    <source>
        <dbReference type="Google" id="ProtNLM"/>
    </source>
</evidence>
<dbReference type="RefSeq" id="WP_147061801.1">
    <property type="nucleotide sequence ID" value="NZ_BAABDN010000001.1"/>
</dbReference>
<proteinExistence type="predicted"/>